<dbReference type="Pfam" id="PF00814">
    <property type="entry name" value="TsaD"/>
    <property type="match status" value="1"/>
</dbReference>
<name>A0A644VQ85_9ZZZZ</name>
<evidence type="ECO:0000259" key="1">
    <source>
        <dbReference type="Pfam" id="PF00814"/>
    </source>
</evidence>
<organism evidence="2">
    <name type="scientific">bioreactor metagenome</name>
    <dbReference type="NCBI Taxonomy" id="1076179"/>
    <lineage>
        <taxon>unclassified sequences</taxon>
        <taxon>metagenomes</taxon>
        <taxon>ecological metagenomes</taxon>
    </lineage>
</organism>
<dbReference type="AlphaFoldDB" id="A0A644VQ85"/>
<dbReference type="SUPFAM" id="SSF53067">
    <property type="entry name" value="Actin-like ATPase domain"/>
    <property type="match status" value="1"/>
</dbReference>
<feature type="domain" description="Gcp-like" evidence="1">
    <location>
        <begin position="37"/>
        <end position="129"/>
    </location>
</feature>
<sequence length="228" mass="24419">MTRHILSINCSSARWTALGLMEGTSVAGEMNLELGKRQSSILPSLVNFFLGSFSLKVDDMDYFAVVTGPGSFTGLKVAVAFTQFLSWASGEKPVIPLSSLECLAFTRLNRSKQPVCPLLWGGGGKVYSALFSLPATGEPPKEEMHPKAYSREEFQKALLASGTDTGEVLFISDTPEKCAGLFSGSFPGPFEAAVPRGAADVLLAGLYKDKAIPPQAVTARYFRDPDIG</sequence>
<comment type="caution">
    <text evidence="2">The sequence shown here is derived from an EMBL/GenBank/DDBJ whole genome shotgun (WGS) entry which is preliminary data.</text>
</comment>
<dbReference type="InterPro" id="IPR043129">
    <property type="entry name" value="ATPase_NBD"/>
</dbReference>
<dbReference type="EMBL" id="VSSQ01000395">
    <property type="protein sequence ID" value="MPL93559.1"/>
    <property type="molecule type" value="Genomic_DNA"/>
</dbReference>
<accession>A0A644VQ85</accession>
<dbReference type="InterPro" id="IPR022496">
    <property type="entry name" value="T6A_TsaB"/>
</dbReference>
<dbReference type="NCBIfam" id="TIGR03725">
    <property type="entry name" value="T6A_YeaZ"/>
    <property type="match status" value="1"/>
</dbReference>
<protein>
    <recommendedName>
        <fullName evidence="1">Gcp-like domain-containing protein</fullName>
    </recommendedName>
</protein>
<proteinExistence type="predicted"/>
<gene>
    <name evidence="2" type="ORF">SDC9_39692</name>
</gene>
<dbReference type="InterPro" id="IPR000905">
    <property type="entry name" value="Gcp-like_dom"/>
</dbReference>
<dbReference type="GO" id="GO:0002949">
    <property type="term" value="P:tRNA threonylcarbamoyladenosine modification"/>
    <property type="evidence" value="ECO:0007669"/>
    <property type="project" value="InterPro"/>
</dbReference>
<reference evidence="2" key="1">
    <citation type="submission" date="2019-08" db="EMBL/GenBank/DDBJ databases">
        <authorList>
            <person name="Kucharzyk K."/>
            <person name="Murdoch R.W."/>
            <person name="Higgins S."/>
            <person name="Loffler F."/>
        </authorList>
    </citation>
    <scope>NUCLEOTIDE SEQUENCE</scope>
</reference>
<evidence type="ECO:0000313" key="2">
    <source>
        <dbReference type="EMBL" id="MPL93559.1"/>
    </source>
</evidence>
<dbReference type="Gene3D" id="3.30.420.40">
    <property type="match status" value="1"/>
</dbReference>